<evidence type="ECO:0000313" key="3">
    <source>
        <dbReference type="Proteomes" id="UP001164286"/>
    </source>
</evidence>
<keyword evidence="3" id="KW-1185">Reference proteome</keyword>
<dbReference type="AlphaFoldDB" id="A0AA38HAG5"/>
<organism evidence="2 3">
    <name type="scientific">Dioszegia hungarica</name>
    <dbReference type="NCBI Taxonomy" id="4972"/>
    <lineage>
        <taxon>Eukaryota</taxon>
        <taxon>Fungi</taxon>
        <taxon>Dikarya</taxon>
        <taxon>Basidiomycota</taxon>
        <taxon>Agaricomycotina</taxon>
        <taxon>Tremellomycetes</taxon>
        <taxon>Tremellales</taxon>
        <taxon>Bulleribasidiaceae</taxon>
        <taxon>Dioszegia</taxon>
    </lineage>
</organism>
<name>A0AA38HAG5_9TREE</name>
<accession>A0AA38HAG5</accession>
<comment type="caution">
    <text evidence="2">The sequence shown here is derived from an EMBL/GenBank/DDBJ whole genome shotgun (WGS) entry which is preliminary data.</text>
</comment>
<evidence type="ECO:0000313" key="2">
    <source>
        <dbReference type="EMBL" id="KAI9636993.1"/>
    </source>
</evidence>
<sequence>MYRQGVKNAFSKPLEARPAFLLHLRYNFRVPKLAKRDYTAIEHQQLRRMSHTLEMLSSSSVTRLNVSGNMVDWWDNEIGQRRMASSSSSTTDTHSLPEAGKTPEPPKKPEGSESEKGGQGDKAGPGEKSGGDGEQALGDGKMPGPGGT</sequence>
<feature type="region of interest" description="Disordered" evidence="1">
    <location>
        <begin position="81"/>
        <end position="148"/>
    </location>
</feature>
<feature type="compositionally biased region" description="Low complexity" evidence="1">
    <location>
        <begin position="85"/>
        <end position="102"/>
    </location>
</feature>
<proteinExistence type="predicted"/>
<feature type="compositionally biased region" description="Basic and acidic residues" evidence="1">
    <location>
        <begin position="104"/>
        <end position="119"/>
    </location>
</feature>
<gene>
    <name evidence="2" type="ORF">MKK02DRAFT_45703</name>
</gene>
<protein>
    <submittedName>
        <fullName evidence="2">Uncharacterized protein</fullName>
    </submittedName>
</protein>
<dbReference type="GeneID" id="77732769"/>
<dbReference type="Proteomes" id="UP001164286">
    <property type="component" value="Unassembled WGS sequence"/>
</dbReference>
<dbReference type="RefSeq" id="XP_052946770.1">
    <property type="nucleotide sequence ID" value="XM_053093564.1"/>
</dbReference>
<evidence type="ECO:0000256" key="1">
    <source>
        <dbReference type="SAM" id="MobiDB-lite"/>
    </source>
</evidence>
<dbReference type="EMBL" id="JAKWFO010000005">
    <property type="protein sequence ID" value="KAI9636993.1"/>
    <property type="molecule type" value="Genomic_DNA"/>
</dbReference>
<reference evidence="2" key="1">
    <citation type="journal article" date="2022" name="G3 (Bethesda)">
        <title>High quality genome of the basidiomycete yeast Dioszegia hungarica PDD-24b-2 isolated from cloud water.</title>
        <authorList>
            <person name="Jarrige D."/>
            <person name="Haridas S."/>
            <person name="Bleykasten-Grosshans C."/>
            <person name="Joly M."/>
            <person name="Nadalig T."/>
            <person name="Sancelme M."/>
            <person name="Vuilleumier S."/>
            <person name="Grigoriev I.V."/>
            <person name="Amato P."/>
            <person name="Bringel F."/>
        </authorList>
    </citation>
    <scope>NUCLEOTIDE SEQUENCE</scope>
    <source>
        <strain evidence="2">PDD-24b-2</strain>
    </source>
</reference>